<accession>A0A0H5SAH3</accession>
<gene>
    <name evidence="1" type="ORF">BN2156_05250</name>
</gene>
<protein>
    <submittedName>
        <fullName evidence="1">Uncharacterized protein</fullName>
    </submittedName>
</protein>
<dbReference type="Gene3D" id="3.40.960.10">
    <property type="entry name" value="VSR Endonuclease"/>
    <property type="match status" value="1"/>
</dbReference>
<keyword evidence="2" id="KW-1185">Reference proteome</keyword>
<dbReference type="SUPFAM" id="SSF52980">
    <property type="entry name" value="Restriction endonuclease-like"/>
    <property type="match status" value="1"/>
</dbReference>
<dbReference type="Proteomes" id="UP000199147">
    <property type="component" value="Unassembled WGS sequence"/>
</dbReference>
<dbReference type="InterPro" id="IPR011335">
    <property type="entry name" value="Restrct_endonuc-II-like"/>
</dbReference>
<dbReference type="EMBL" id="CWKH01000003">
    <property type="protein sequence ID" value="CRZ18349.1"/>
    <property type="molecule type" value="Genomic_DNA"/>
</dbReference>
<dbReference type="STRING" id="146018.BN2156_05250"/>
<evidence type="ECO:0000313" key="1">
    <source>
        <dbReference type="EMBL" id="CRZ18349.1"/>
    </source>
</evidence>
<proteinExistence type="predicted"/>
<name>A0A0H5SAH3_9MYCO</name>
<evidence type="ECO:0000313" key="2">
    <source>
        <dbReference type="Proteomes" id="UP000199147"/>
    </source>
</evidence>
<sequence length="295" mass="32796">MSEIFGNVDVVTTFDSPFVGSEALRAGLIRKHQLRANFRAVLPDVYVARDFSPGLVDRARAAWLWSHRQGVLAGLTAAALHGARWVDESAPIELIWGNARSPTGVWTSAKRLLSVEIGQVGGLPVTTAERTAFDIGRTPGAGRAVARLDSLARATGLKVGDVEEVAARHRGARGLRQLERVLPMVDAGSQSPKETWLRLLLIEHGLPRPQTQIPVIGANGYPFAYLDMGWTEWMVAVEYDGDQHRSDRTQYVKDIRRTAELERMGWIIVRVVAEDRPPEILRRVREAITRQTTLR</sequence>
<organism evidence="1 2">
    <name type="scientific">Mycolicibacterium neworleansense</name>
    <dbReference type="NCBI Taxonomy" id="146018"/>
    <lineage>
        <taxon>Bacteria</taxon>
        <taxon>Bacillati</taxon>
        <taxon>Actinomycetota</taxon>
        <taxon>Actinomycetes</taxon>
        <taxon>Mycobacteriales</taxon>
        <taxon>Mycobacteriaceae</taxon>
        <taxon>Mycolicibacterium</taxon>
    </lineage>
</organism>
<dbReference type="AlphaFoldDB" id="A0A0H5SAH3"/>
<reference evidence="2" key="1">
    <citation type="submission" date="2015-07" db="EMBL/GenBank/DDBJ databases">
        <authorList>
            <person name="Urmite Genomes"/>
        </authorList>
    </citation>
    <scope>NUCLEOTIDE SEQUENCE [LARGE SCALE GENOMIC DNA]</scope>
    <source>
        <strain evidence="2">type strain: ATCC 49404</strain>
    </source>
</reference>